<feature type="coiled-coil region" evidence="1">
    <location>
        <begin position="138"/>
        <end position="165"/>
    </location>
</feature>
<feature type="compositionally biased region" description="Polar residues" evidence="2">
    <location>
        <begin position="1"/>
        <end position="20"/>
    </location>
</feature>
<feature type="region of interest" description="Disordered" evidence="2">
    <location>
        <begin position="1"/>
        <end position="30"/>
    </location>
</feature>
<reference evidence="3" key="1">
    <citation type="journal article" date="2018" name="Nat. Plants">
        <title>Whole-genome landscape of Medicago truncatula symbiotic genes.</title>
        <authorList>
            <person name="Pecrix Y."/>
            <person name="Gamas P."/>
            <person name="Carrere S."/>
        </authorList>
    </citation>
    <scope>NUCLEOTIDE SEQUENCE</scope>
    <source>
        <tissue evidence="3">Leaves</tissue>
    </source>
</reference>
<evidence type="ECO:0000256" key="2">
    <source>
        <dbReference type="SAM" id="MobiDB-lite"/>
    </source>
</evidence>
<accession>A0A396IRG2</accession>
<evidence type="ECO:0000313" key="3">
    <source>
        <dbReference type="EMBL" id="RHN65537.1"/>
    </source>
</evidence>
<dbReference type="EMBL" id="PSQE01000003">
    <property type="protein sequence ID" value="RHN65537.1"/>
    <property type="molecule type" value="Genomic_DNA"/>
</dbReference>
<name>A0A396IRG2_MEDTR</name>
<organism evidence="3">
    <name type="scientific">Medicago truncatula</name>
    <name type="common">Barrel medic</name>
    <name type="synonym">Medicago tribuloides</name>
    <dbReference type="NCBI Taxonomy" id="3880"/>
    <lineage>
        <taxon>Eukaryota</taxon>
        <taxon>Viridiplantae</taxon>
        <taxon>Streptophyta</taxon>
        <taxon>Embryophyta</taxon>
        <taxon>Tracheophyta</taxon>
        <taxon>Spermatophyta</taxon>
        <taxon>Magnoliopsida</taxon>
        <taxon>eudicotyledons</taxon>
        <taxon>Gunneridae</taxon>
        <taxon>Pentapetalae</taxon>
        <taxon>rosids</taxon>
        <taxon>fabids</taxon>
        <taxon>Fabales</taxon>
        <taxon>Fabaceae</taxon>
        <taxon>Papilionoideae</taxon>
        <taxon>50 kb inversion clade</taxon>
        <taxon>NPAAA clade</taxon>
        <taxon>Hologalegina</taxon>
        <taxon>IRL clade</taxon>
        <taxon>Trifolieae</taxon>
        <taxon>Medicago</taxon>
    </lineage>
</organism>
<comment type="caution">
    <text evidence="3">The sequence shown here is derived from an EMBL/GenBank/DDBJ whole genome shotgun (WGS) entry which is preliminary data.</text>
</comment>
<gene>
    <name evidence="3" type="ORF">MtrunA17_Chr3g0080951</name>
</gene>
<proteinExistence type="predicted"/>
<keyword evidence="1" id="KW-0175">Coiled coil</keyword>
<dbReference type="Proteomes" id="UP000265566">
    <property type="component" value="Chromosome 3"/>
</dbReference>
<dbReference type="Gramene" id="rna13384">
    <property type="protein sequence ID" value="RHN65537.1"/>
    <property type="gene ID" value="gene13384"/>
</dbReference>
<feature type="compositionally biased region" description="Basic residues" evidence="2">
    <location>
        <begin position="202"/>
        <end position="211"/>
    </location>
</feature>
<dbReference type="AlphaFoldDB" id="A0A396IRG2"/>
<feature type="compositionally biased region" description="Basic residues" evidence="2">
    <location>
        <begin position="179"/>
        <end position="189"/>
    </location>
</feature>
<feature type="region of interest" description="Disordered" evidence="2">
    <location>
        <begin position="165"/>
        <end position="211"/>
    </location>
</feature>
<feature type="region of interest" description="Disordered" evidence="2">
    <location>
        <begin position="75"/>
        <end position="104"/>
    </location>
</feature>
<sequence>MYTPIIQSSTHQSSLTTVPPLSTKHRQPPSDQVRLVVPFVGIQALPVFYIQKIKAFKYKTMSANGDARLQSVVQRPNQDGHAASPSPAPSPRRGGSPTSSHPAVHIQDQAPFGLQQPDEVADNSTPSASWLSYLLQTLKAQSTMVEEQNQRIVELERSKKQLLHLHNASSLPRNIRGGSPRRSRSRSPRRSNSVRSPSRGRSPPRRRGRRS</sequence>
<feature type="compositionally biased region" description="Low complexity" evidence="2">
    <location>
        <begin position="190"/>
        <end position="201"/>
    </location>
</feature>
<feature type="compositionally biased region" description="Low complexity" evidence="2">
    <location>
        <begin position="80"/>
        <end position="102"/>
    </location>
</feature>
<protein>
    <submittedName>
        <fullName evidence="3">Uncharacterized protein</fullName>
    </submittedName>
</protein>
<evidence type="ECO:0000256" key="1">
    <source>
        <dbReference type="SAM" id="Coils"/>
    </source>
</evidence>